<dbReference type="EMBL" id="GBRH01236179">
    <property type="protein sequence ID" value="JAD61716.1"/>
    <property type="molecule type" value="Transcribed_RNA"/>
</dbReference>
<accession>A0A0A9BEF2</accession>
<evidence type="ECO:0000313" key="1">
    <source>
        <dbReference type="EMBL" id="JAD61716.1"/>
    </source>
</evidence>
<sequence length="37" mass="4353">MLSQTSQALAKLLLKLLCPTLQFHTEREREREREIAV</sequence>
<dbReference type="AlphaFoldDB" id="A0A0A9BEF2"/>
<organism evidence="1">
    <name type="scientific">Arundo donax</name>
    <name type="common">Giant reed</name>
    <name type="synonym">Donax arundinaceus</name>
    <dbReference type="NCBI Taxonomy" id="35708"/>
    <lineage>
        <taxon>Eukaryota</taxon>
        <taxon>Viridiplantae</taxon>
        <taxon>Streptophyta</taxon>
        <taxon>Embryophyta</taxon>
        <taxon>Tracheophyta</taxon>
        <taxon>Spermatophyta</taxon>
        <taxon>Magnoliopsida</taxon>
        <taxon>Liliopsida</taxon>
        <taxon>Poales</taxon>
        <taxon>Poaceae</taxon>
        <taxon>PACMAD clade</taxon>
        <taxon>Arundinoideae</taxon>
        <taxon>Arundineae</taxon>
        <taxon>Arundo</taxon>
    </lineage>
</organism>
<proteinExistence type="predicted"/>
<protein>
    <submittedName>
        <fullName evidence="1">Uncharacterized protein</fullName>
    </submittedName>
</protein>
<name>A0A0A9BEF2_ARUDO</name>
<reference evidence="1" key="2">
    <citation type="journal article" date="2015" name="Data Brief">
        <title>Shoot transcriptome of the giant reed, Arundo donax.</title>
        <authorList>
            <person name="Barrero R.A."/>
            <person name="Guerrero F.D."/>
            <person name="Moolhuijzen P."/>
            <person name="Goolsby J.A."/>
            <person name="Tidwell J."/>
            <person name="Bellgard S.E."/>
            <person name="Bellgard M.I."/>
        </authorList>
    </citation>
    <scope>NUCLEOTIDE SEQUENCE</scope>
    <source>
        <tissue evidence="1">Shoot tissue taken approximately 20 cm above the soil surface</tissue>
    </source>
</reference>
<reference evidence="1" key="1">
    <citation type="submission" date="2014-09" db="EMBL/GenBank/DDBJ databases">
        <authorList>
            <person name="Magalhaes I.L.F."/>
            <person name="Oliveira U."/>
            <person name="Santos F.R."/>
            <person name="Vidigal T.H.D.A."/>
            <person name="Brescovit A.D."/>
            <person name="Santos A.J."/>
        </authorList>
    </citation>
    <scope>NUCLEOTIDE SEQUENCE</scope>
    <source>
        <tissue evidence="1">Shoot tissue taken approximately 20 cm above the soil surface</tissue>
    </source>
</reference>